<organism evidence="1 2">
    <name type="scientific">Aspergillus leporis</name>
    <dbReference type="NCBI Taxonomy" id="41062"/>
    <lineage>
        <taxon>Eukaryota</taxon>
        <taxon>Fungi</taxon>
        <taxon>Dikarya</taxon>
        <taxon>Ascomycota</taxon>
        <taxon>Pezizomycotina</taxon>
        <taxon>Eurotiomycetes</taxon>
        <taxon>Eurotiomycetidae</taxon>
        <taxon>Eurotiales</taxon>
        <taxon>Aspergillaceae</taxon>
        <taxon>Aspergillus</taxon>
        <taxon>Aspergillus subgen. Circumdati</taxon>
    </lineage>
</organism>
<accession>A0A5N5WH45</accession>
<reference evidence="1 2" key="1">
    <citation type="submission" date="2019-04" db="EMBL/GenBank/DDBJ databases">
        <title>Friends and foes A comparative genomics study of 23 Aspergillus species from section Flavi.</title>
        <authorList>
            <consortium name="DOE Joint Genome Institute"/>
            <person name="Kjaerbolling I."/>
            <person name="Vesth T."/>
            <person name="Frisvad J.C."/>
            <person name="Nybo J.L."/>
            <person name="Theobald S."/>
            <person name="Kildgaard S."/>
            <person name="Isbrandt T."/>
            <person name="Kuo A."/>
            <person name="Sato A."/>
            <person name="Lyhne E.K."/>
            <person name="Kogle M.E."/>
            <person name="Wiebenga A."/>
            <person name="Kun R.S."/>
            <person name="Lubbers R.J."/>
            <person name="Makela M.R."/>
            <person name="Barry K."/>
            <person name="Chovatia M."/>
            <person name="Clum A."/>
            <person name="Daum C."/>
            <person name="Haridas S."/>
            <person name="He G."/>
            <person name="LaButti K."/>
            <person name="Lipzen A."/>
            <person name="Mondo S."/>
            <person name="Riley R."/>
            <person name="Salamov A."/>
            <person name="Simmons B.A."/>
            <person name="Magnuson J.K."/>
            <person name="Henrissat B."/>
            <person name="Mortensen U.H."/>
            <person name="Larsen T.O."/>
            <person name="Devries R.P."/>
            <person name="Grigoriev I.V."/>
            <person name="Machida M."/>
            <person name="Baker S.E."/>
            <person name="Andersen M.R."/>
        </authorList>
    </citation>
    <scope>NUCLEOTIDE SEQUENCE [LARGE SCALE GENOMIC DNA]</scope>
    <source>
        <strain evidence="1 2">CBS 151.66</strain>
    </source>
</reference>
<evidence type="ECO:0000313" key="2">
    <source>
        <dbReference type="Proteomes" id="UP000326565"/>
    </source>
</evidence>
<dbReference type="OrthoDB" id="4525895at2759"/>
<dbReference type="AlphaFoldDB" id="A0A5N5WH45"/>
<name>A0A5N5WH45_9EURO</name>
<dbReference type="Proteomes" id="UP000326565">
    <property type="component" value="Unassembled WGS sequence"/>
</dbReference>
<protein>
    <submittedName>
        <fullName evidence="1">Uncharacterized protein</fullName>
    </submittedName>
</protein>
<evidence type="ECO:0000313" key="1">
    <source>
        <dbReference type="EMBL" id="KAB8067716.1"/>
    </source>
</evidence>
<gene>
    <name evidence="1" type="ORF">BDV29DRAFT_163080</name>
</gene>
<keyword evidence="2" id="KW-1185">Reference proteome</keyword>
<proteinExistence type="predicted"/>
<dbReference type="EMBL" id="ML732454">
    <property type="protein sequence ID" value="KAB8067716.1"/>
    <property type="molecule type" value="Genomic_DNA"/>
</dbReference>
<sequence length="179" mass="19394">MASQTIHVKITLKIPLENHLIEDLTLRLKEVHREIVLVSTDPASGAVFFNCPASDQHYLNALALFLAPFTVSFPISENPAGVARARLEKRVTWSFNCYSPGQACRGRGDTSGGRESPGGCSPISFNGCARFSFNGGGEFRLTGYPNRQCTGQEIIHVNGGSITCIDAPGNWSGYFVTKI</sequence>